<gene>
    <name evidence="1" type="ORF">E2C01_070911</name>
</gene>
<evidence type="ECO:0000313" key="1">
    <source>
        <dbReference type="EMBL" id="MPC76494.1"/>
    </source>
</evidence>
<evidence type="ECO:0000313" key="2">
    <source>
        <dbReference type="Proteomes" id="UP000324222"/>
    </source>
</evidence>
<proteinExistence type="predicted"/>
<dbReference type="Proteomes" id="UP000324222">
    <property type="component" value="Unassembled WGS sequence"/>
</dbReference>
<dbReference type="AlphaFoldDB" id="A0A5B7I6Q4"/>
<protein>
    <submittedName>
        <fullName evidence="1">Uncharacterized protein</fullName>
    </submittedName>
</protein>
<reference evidence="1 2" key="1">
    <citation type="submission" date="2019-05" db="EMBL/GenBank/DDBJ databases">
        <title>Another draft genome of Portunus trituberculatus and its Hox gene families provides insights of decapod evolution.</title>
        <authorList>
            <person name="Jeong J.-H."/>
            <person name="Song I."/>
            <person name="Kim S."/>
            <person name="Choi T."/>
            <person name="Kim D."/>
            <person name="Ryu S."/>
            <person name="Kim W."/>
        </authorList>
    </citation>
    <scope>NUCLEOTIDE SEQUENCE [LARGE SCALE GENOMIC DNA]</scope>
    <source>
        <tissue evidence="1">Muscle</tissue>
    </source>
</reference>
<comment type="caution">
    <text evidence="1">The sequence shown here is derived from an EMBL/GenBank/DDBJ whole genome shotgun (WGS) entry which is preliminary data.</text>
</comment>
<dbReference type="EMBL" id="VSRR010043522">
    <property type="protein sequence ID" value="MPC76494.1"/>
    <property type="molecule type" value="Genomic_DNA"/>
</dbReference>
<keyword evidence="2" id="KW-1185">Reference proteome</keyword>
<organism evidence="1 2">
    <name type="scientific">Portunus trituberculatus</name>
    <name type="common">Swimming crab</name>
    <name type="synonym">Neptunus trituberculatus</name>
    <dbReference type="NCBI Taxonomy" id="210409"/>
    <lineage>
        <taxon>Eukaryota</taxon>
        <taxon>Metazoa</taxon>
        <taxon>Ecdysozoa</taxon>
        <taxon>Arthropoda</taxon>
        <taxon>Crustacea</taxon>
        <taxon>Multicrustacea</taxon>
        <taxon>Malacostraca</taxon>
        <taxon>Eumalacostraca</taxon>
        <taxon>Eucarida</taxon>
        <taxon>Decapoda</taxon>
        <taxon>Pleocyemata</taxon>
        <taxon>Brachyura</taxon>
        <taxon>Eubrachyura</taxon>
        <taxon>Portunoidea</taxon>
        <taxon>Portunidae</taxon>
        <taxon>Portuninae</taxon>
        <taxon>Portunus</taxon>
    </lineage>
</organism>
<sequence length="99" mass="10424">MCVCVKQKVYRPKRNLCVGIRRVPKAASAPARARRRVSGGGQALVGVERVGGPVLGYVGRGRGESKPRQGPSLAALVQSVLSRHSRGQAVRGGEDAGHQ</sequence>
<accession>A0A5B7I6Q4</accession>
<name>A0A5B7I6Q4_PORTR</name>